<evidence type="ECO:0000313" key="4">
    <source>
        <dbReference type="Proteomes" id="UP001595887"/>
    </source>
</evidence>
<sequence length="167" mass="16908">MKKTLILLLPIAALAACSNEKSSTITTPDGETVTATSDGDGDSGTYKVETDKGTTTVTTGSKATSDLPYGLTIYPGGKVLSNISSSGEGGSGTMLSYASNASPADIVAHYKKFAADNGFKIEGEASVNEMMTFGAKKGEDVFQITAQPDAAGSDGKTSVMVIAGMSG</sequence>
<accession>A0ABV8RHU1</accession>
<feature type="region of interest" description="Disordered" evidence="1">
    <location>
        <begin position="22"/>
        <end position="43"/>
    </location>
</feature>
<keyword evidence="2" id="KW-0732">Signal</keyword>
<protein>
    <recommendedName>
        <fullName evidence="5">Lipoprotein</fullName>
    </recommendedName>
</protein>
<name>A0ABV8RHU1_9SPHN</name>
<feature type="compositionally biased region" description="Polar residues" evidence="1">
    <location>
        <begin position="22"/>
        <end position="37"/>
    </location>
</feature>
<dbReference type="PROSITE" id="PS51257">
    <property type="entry name" value="PROKAR_LIPOPROTEIN"/>
    <property type="match status" value="1"/>
</dbReference>
<evidence type="ECO:0000313" key="3">
    <source>
        <dbReference type="EMBL" id="MFC4292537.1"/>
    </source>
</evidence>
<organism evidence="3 4">
    <name type="scientific">Sphingorhabdus arenilitoris</name>
    <dbReference type="NCBI Taxonomy" id="1490041"/>
    <lineage>
        <taxon>Bacteria</taxon>
        <taxon>Pseudomonadati</taxon>
        <taxon>Pseudomonadota</taxon>
        <taxon>Alphaproteobacteria</taxon>
        <taxon>Sphingomonadales</taxon>
        <taxon>Sphingomonadaceae</taxon>
        <taxon>Sphingorhabdus</taxon>
    </lineage>
</organism>
<reference evidence="4" key="1">
    <citation type="journal article" date="2019" name="Int. J. Syst. Evol. Microbiol.">
        <title>The Global Catalogue of Microorganisms (GCM) 10K type strain sequencing project: providing services to taxonomists for standard genome sequencing and annotation.</title>
        <authorList>
            <consortium name="The Broad Institute Genomics Platform"/>
            <consortium name="The Broad Institute Genome Sequencing Center for Infectious Disease"/>
            <person name="Wu L."/>
            <person name="Ma J."/>
        </authorList>
    </citation>
    <scope>NUCLEOTIDE SEQUENCE [LARGE SCALE GENOMIC DNA]</scope>
    <source>
        <strain evidence="4">CECT 8531</strain>
    </source>
</reference>
<feature type="chain" id="PRO_5047224813" description="Lipoprotein" evidence="2">
    <location>
        <begin position="16"/>
        <end position="167"/>
    </location>
</feature>
<dbReference type="EMBL" id="JBHSDH010000013">
    <property type="protein sequence ID" value="MFC4292537.1"/>
    <property type="molecule type" value="Genomic_DNA"/>
</dbReference>
<dbReference type="Proteomes" id="UP001595887">
    <property type="component" value="Unassembled WGS sequence"/>
</dbReference>
<gene>
    <name evidence="3" type="ORF">ACFOWX_08940</name>
</gene>
<evidence type="ECO:0008006" key="5">
    <source>
        <dbReference type="Google" id="ProtNLM"/>
    </source>
</evidence>
<dbReference type="RefSeq" id="WP_381423307.1">
    <property type="nucleotide sequence ID" value="NZ_JBHSDH010000013.1"/>
</dbReference>
<keyword evidence="4" id="KW-1185">Reference proteome</keyword>
<evidence type="ECO:0000256" key="2">
    <source>
        <dbReference type="SAM" id="SignalP"/>
    </source>
</evidence>
<evidence type="ECO:0000256" key="1">
    <source>
        <dbReference type="SAM" id="MobiDB-lite"/>
    </source>
</evidence>
<comment type="caution">
    <text evidence="3">The sequence shown here is derived from an EMBL/GenBank/DDBJ whole genome shotgun (WGS) entry which is preliminary data.</text>
</comment>
<proteinExistence type="predicted"/>
<feature type="signal peptide" evidence="2">
    <location>
        <begin position="1"/>
        <end position="15"/>
    </location>
</feature>